<accession>A0ABR7Z0K1</accession>
<dbReference type="RefSeq" id="WP_190419750.1">
    <property type="nucleotide sequence ID" value="NZ_JAAOCA010000009.1"/>
</dbReference>
<reference evidence="1 2" key="1">
    <citation type="journal article" date="2020" name="Insects">
        <title>Bacteria Belonging to Pseudomonas typographi sp. nov. from the Bark Beetle Ips typographus Have Genomic Potential to Aid in the Host Ecology.</title>
        <authorList>
            <person name="Peral-Aranega E."/>
            <person name="Saati-Santamaria Z."/>
            <person name="Kolarik M."/>
            <person name="Rivas R."/>
            <person name="Garcia-Fraile P."/>
        </authorList>
    </citation>
    <scope>NUCLEOTIDE SEQUENCE [LARGE SCALE GENOMIC DNA]</scope>
    <source>
        <strain evidence="1 2">CA3A</strain>
    </source>
</reference>
<keyword evidence="2" id="KW-1185">Reference proteome</keyword>
<evidence type="ECO:0000313" key="1">
    <source>
        <dbReference type="EMBL" id="MBD1598937.1"/>
    </source>
</evidence>
<name>A0ABR7Z0K1_9PSED</name>
<proteinExistence type="predicted"/>
<evidence type="ECO:0000313" key="2">
    <source>
        <dbReference type="Proteomes" id="UP000805841"/>
    </source>
</evidence>
<dbReference type="EMBL" id="JAAOCA010000009">
    <property type="protein sequence ID" value="MBD1598937.1"/>
    <property type="molecule type" value="Genomic_DNA"/>
</dbReference>
<gene>
    <name evidence="1" type="ORF">HAQ05_09480</name>
</gene>
<comment type="caution">
    <text evidence="1">The sequence shown here is derived from an EMBL/GenBank/DDBJ whole genome shotgun (WGS) entry which is preliminary data.</text>
</comment>
<evidence type="ECO:0008006" key="3">
    <source>
        <dbReference type="Google" id="ProtNLM"/>
    </source>
</evidence>
<sequence length="179" mass="19156">MTRLNRSGALAPAFGHNGEVPIPATPPFDDTDVYTLQVLPSAADPDGAVALFGISLSEYEWGASVFLRVAADGRSCLAHVPVTLPSSAALDVRPFTARVYAGCGYFTAGVTLWLFENGEAVQHVAVGRYGMDLETGQARALVRWFVGSHKHWRVRFTVRQGAVTSHSGATARGRNAGRQ</sequence>
<organism evidence="1 2">
    <name type="scientific">Pseudomonas typographi</name>
    <dbReference type="NCBI Taxonomy" id="2715964"/>
    <lineage>
        <taxon>Bacteria</taxon>
        <taxon>Pseudomonadati</taxon>
        <taxon>Pseudomonadota</taxon>
        <taxon>Gammaproteobacteria</taxon>
        <taxon>Pseudomonadales</taxon>
        <taxon>Pseudomonadaceae</taxon>
        <taxon>Pseudomonas</taxon>
    </lineage>
</organism>
<protein>
    <recommendedName>
        <fullName evidence="3">Lipoprotein</fullName>
    </recommendedName>
</protein>
<dbReference type="Proteomes" id="UP000805841">
    <property type="component" value="Unassembled WGS sequence"/>
</dbReference>